<keyword evidence="3 5" id="KW-0238">DNA-binding</keyword>
<dbReference type="Proteomes" id="UP000664601">
    <property type="component" value="Unassembled WGS sequence"/>
</dbReference>
<evidence type="ECO:0000256" key="1">
    <source>
        <dbReference type="ARBA" id="ARBA00008857"/>
    </source>
</evidence>
<comment type="similarity">
    <text evidence="1">Belongs to the 'phage' integrase family.</text>
</comment>
<evidence type="ECO:0000259" key="7">
    <source>
        <dbReference type="PROSITE" id="PS51900"/>
    </source>
</evidence>
<dbReference type="PANTHER" id="PTHR30349">
    <property type="entry name" value="PHAGE INTEGRASE-RELATED"/>
    <property type="match status" value="1"/>
</dbReference>
<evidence type="ECO:0000256" key="2">
    <source>
        <dbReference type="ARBA" id="ARBA00022908"/>
    </source>
</evidence>
<dbReference type="InterPro" id="IPR002104">
    <property type="entry name" value="Integrase_catalytic"/>
</dbReference>
<dbReference type="PROSITE" id="PS51900">
    <property type="entry name" value="CB"/>
    <property type="match status" value="1"/>
</dbReference>
<gene>
    <name evidence="8" type="ORF">JZO70_12015</name>
</gene>
<dbReference type="PANTHER" id="PTHR30349:SF64">
    <property type="entry name" value="PROPHAGE INTEGRASE INTD-RELATED"/>
    <property type="match status" value="1"/>
</dbReference>
<dbReference type="Gene3D" id="1.10.150.130">
    <property type="match status" value="1"/>
</dbReference>
<dbReference type="InterPro" id="IPR004107">
    <property type="entry name" value="Integrase_SAM-like_N"/>
</dbReference>
<evidence type="ECO:0000313" key="8">
    <source>
        <dbReference type="EMBL" id="MBO1306893.1"/>
    </source>
</evidence>
<keyword evidence="9" id="KW-1185">Reference proteome</keyword>
<feature type="domain" description="Core-binding (CB)" evidence="7">
    <location>
        <begin position="66"/>
        <end position="147"/>
    </location>
</feature>
<dbReference type="Pfam" id="PF00589">
    <property type="entry name" value="Phage_integrase"/>
    <property type="match status" value="1"/>
</dbReference>
<dbReference type="RefSeq" id="WP_207673814.1">
    <property type="nucleotide sequence ID" value="NZ_JAFREM010000018.1"/>
</dbReference>
<evidence type="ECO:0000256" key="3">
    <source>
        <dbReference type="ARBA" id="ARBA00023125"/>
    </source>
</evidence>
<comment type="caution">
    <text evidence="8">The sequence shown here is derived from an EMBL/GenBank/DDBJ whole genome shotgun (WGS) entry which is preliminary data.</text>
</comment>
<feature type="domain" description="Tyr recombinase" evidence="6">
    <location>
        <begin position="164"/>
        <end position="359"/>
    </location>
</feature>
<evidence type="ECO:0000256" key="4">
    <source>
        <dbReference type="ARBA" id="ARBA00023172"/>
    </source>
</evidence>
<protein>
    <submittedName>
        <fullName evidence="8">Site-specific integrase</fullName>
    </submittedName>
</protein>
<dbReference type="SUPFAM" id="SSF56349">
    <property type="entry name" value="DNA breaking-rejoining enzymes"/>
    <property type="match status" value="1"/>
</dbReference>
<dbReference type="CDD" id="cd01189">
    <property type="entry name" value="INT_ICEBs1_C_like"/>
    <property type="match status" value="1"/>
</dbReference>
<dbReference type="InterPro" id="IPR013762">
    <property type="entry name" value="Integrase-like_cat_sf"/>
</dbReference>
<evidence type="ECO:0000256" key="5">
    <source>
        <dbReference type="PROSITE-ProRule" id="PRU01248"/>
    </source>
</evidence>
<proteinExistence type="inferred from homology"/>
<keyword evidence="2" id="KW-0229">DNA integration</keyword>
<reference evidence="8 9" key="1">
    <citation type="submission" date="2021-03" db="EMBL/GenBank/DDBJ databases">
        <title>Enterococcal diversity collection.</title>
        <authorList>
            <person name="Gilmore M.S."/>
            <person name="Schwartzman J."/>
            <person name="Van Tyne D."/>
            <person name="Martin M."/>
            <person name="Earl A.M."/>
            <person name="Manson A.L."/>
            <person name="Straub T."/>
            <person name="Salamzade R."/>
            <person name="Saavedra J."/>
            <person name="Lebreton F."/>
            <person name="Prichula J."/>
            <person name="Schaufler K."/>
            <person name="Gaca A."/>
            <person name="Sgardioli B."/>
            <person name="Wagenaar J."/>
            <person name="Strong T."/>
        </authorList>
    </citation>
    <scope>NUCLEOTIDE SEQUENCE [LARGE SCALE GENOMIC DNA]</scope>
    <source>
        <strain evidence="8 9">669A</strain>
    </source>
</reference>
<dbReference type="Gene3D" id="1.10.443.10">
    <property type="entry name" value="Intergrase catalytic core"/>
    <property type="match status" value="1"/>
</dbReference>
<dbReference type="InterPro" id="IPR010998">
    <property type="entry name" value="Integrase_recombinase_N"/>
</dbReference>
<dbReference type="PROSITE" id="PS51898">
    <property type="entry name" value="TYR_RECOMBINASE"/>
    <property type="match status" value="1"/>
</dbReference>
<dbReference type="EMBL" id="JAFREM010000018">
    <property type="protein sequence ID" value="MBO1306893.1"/>
    <property type="molecule type" value="Genomic_DNA"/>
</dbReference>
<evidence type="ECO:0000259" key="6">
    <source>
        <dbReference type="PROSITE" id="PS51898"/>
    </source>
</evidence>
<accession>A0ABS3LB79</accession>
<name>A0ABS3LB79_9ENTE</name>
<dbReference type="Pfam" id="PF14659">
    <property type="entry name" value="Phage_int_SAM_3"/>
    <property type="match status" value="1"/>
</dbReference>
<dbReference type="InterPro" id="IPR050090">
    <property type="entry name" value="Tyrosine_recombinase_XerCD"/>
</dbReference>
<keyword evidence="4" id="KW-0233">DNA recombination</keyword>
<evidence type="ECO:0000313" key="9">
    <source>
        <dbReference type="Proteomes" id="UP000664601"/>
    </source>
</evidence>
<sequence>MARSGDNLSKRVDGRWEGRYIKGRKPNGRIIYGSIYHRKYHEAKRLLFEAKLAHRENYLDYGKHRTSSQPVNEWFLNWLEIKRTQVKPTTLESYESKALNHIYPFFMDHLLSDLTEELIQEWVEDLTDQLSINSVHAVFRVFKQGIKLAFDKNLIHQNPAKAVQLPKSVEGTVCSFSQSDQSLIEEFCLTPKELPIIIALDTGMRISEIMGLQWQDINWKNRTIHIQKIVQRIKVGKKTQLVLQTPKTKASRRMIPLTQRLYQLLQQQKETAESSFVFAGKSGQPIDPRTVRYRFEQVKKKSGIENLPFHALRHTFATRCLEAGINVTTLSELLGHSSVKMTLDIYTNSFLSEKRKAIQQLEIINESTQKNPHHRQKAVNSR</sequence>
<dbReference type="InterPro" id="IPR011010">
    <property type="entry name" value="DNA_brk_join_enz"/>
</dbReference>
<organism evidence="8 9">
    <name type="scientific">Candidatus Enterococcus moelleringii</name>
    <dbReference type="NCBI Taxonomy" id="2815325"/>
    <lineage>
        <taxon>Bacteria</taxon>
        <taxon>Bacillati</taxon>
        <taxon>Bacillota</taxon>
        <taxon>Bacilli</taxon>
        <taxon>Lactobacillales</taxon>
        <taxon>Enterococcaceae</taxon>
        <taxon>Enterococcus</taxon>
    </lineage>
</organism>
<dbReference type="InterPro" id="IPR044068">
    <property type="entry name" value="CB"/>
</dbReference>